<keyword evidence="2" id="KW-1185">Reference proteome</keyword>
<proteinExistence type="predicted"/>
<protein>
    <submittedName>
        <fullName evidence="1">Uncharacterized protein</fullName>
    </submittedName>
</protein>
<name>A0ACC1KQ02_9FUNG</name>
<organism evidence="1 2">
    <name type="scientific">Coemansia helicoidea</name>
    <dbReference type="NCBI Taxonomy" id="1286919"/>
    <lineage>
        <taxon>Eukaryota</taxon>
        <taxon>Fungi</taxon>
        <taxon>Fungi incertae sedis</taxon>
        <taxon>Zoopagomycota</taxon>
        <taxon>Kickxellomycotina</taxon>
        <taxon>Kickxellomycetes</taxon>
        <taxon>Kickxellales</taxon>
        <taxon>Kickxellaceae</taxon>
        <taxon>Coemansia</taxon>
    </lineage>
</organism>
<feature type="non-terminal residue" evidence="1">
    <location>
        <position position="291"/>
    </location>
</feature>
<accession>A0ACC1KQ02</accession>
<dbReference type="EMBL" id="JANBUN010003045">
    <property type="protein sequence ID" value="KAJ2793001.1"/>
    <property type="molecule type" value="Genomic_DNA"/>
</dbReference>
<gene>
    <name evidence="1" type="ORF">H4R21_006066</name>
</gene>
<reference evidence="1" key="1">
    <citation type="submission" date="2022-07" db="EMBL/GenBank/DDBJ databases">
        <title>Phylogenomic reconstructions and comparative analyses of Kickxellomycotina fungi.</title>
        <authorList>
            <person name="Reynolds N.K."/>
            <person name="Stajich J.E."/>
            <person name="Barry K."/>
            <person name="Grigoriev I.V."/>
            <person name="Crous P."/>
            <person name="Smith M.E."/>
        </authorList>
    </citation>
    <scope>NUCLEOTIDE SEQUENCE</scope>
    <source>
        <strain evidence="1">BCRC 34780</strain>
    </source>
</reference>
<sequence>MSLTGFLGQILRLRYAGAWLAAYMAWKVVYELFFSPLRRVPSSFWSRISKLPLRYHKVRGTEPEFMLNNYAKYGNIFLIEPGRISACDPADCRTILGSHDFTKDSFYDKVDFMEPNILLTRDPKLGALRHQQIGPALSPAGLRPMESAILDAGPRQLLAKWDLAIAAAGADGQARICYYYDFVLMAFDVIGSLGFGQVHRSLTTGDRKVVTWVRQTFKLLFLQMVAPIVKRTPFRQLAVGALHTGVDEFSAYISRAIDERKRLLAAKGPKPTDILQTLLDARDPKTGAALT</sequence>
<comment type="caution">
    <text evidence="1">The sequence shown here is derived from an EMBL/GenBank/DDBJ whole genome shotgun (WGS) entry which is preliminary data.</text>
</comment>
<evidence type="ECO:0000313" key="1">
    <source>
        <dbReference type="EMBL" id="KAJ2793001.1"/>
    </source>
</evidence>
<dbReference type="Proteomes" id="UP001140087">
    <property type="component" value="Unassembled WGS sequence"/>
</dbReference>
<evidence type="ECO:0000313" key="2">
    <source>
        <dbReference type="Proteomes" id="UP001140087"/>
    </source>
</evidence>